<comment type="caution">
    <text evidence="2">The sequence shown here is derived from an EMBL/GenBank/DDBJ whole genome shotgun (WGS) entry which is preliminary data.</text>
</comment>
<dbReference type="InterPro" id="IPR018606">
    <property type="entry name" value="Arb1"/>
</dbReference>
<feature type="compositionally biased region" description="Polar residues" evidence="1">
    <location>
        <begin position="280"/>
        <end position="298"/>
    </location>
</feature>
<evidence type="ECO:0000313" key="2">
    <source>
        <dbReference type="EMBL" id="PPQ97886.1"/>
    </source>
</evidence>
<dbReference type="GO" id="GO:0033167">
    <property type="term" value="C:ARC complex"/>
    <property type="evidence" value="ECO:0007669"/>
    <property type="project" value="InterPro"/>
</dbReference>
<evidence type="ECO:0000256" key="1">
    <source>
        <dbReference type="SAM" id="MobiDB-lite"/>
    </source>
</evidence>
<dbReference type="AlphaFoldDB" id="A0A409Y4C0"/>
<feature type="region of interest" description="Disordered" evidence="1">
    <location>
        <begin position="280"/>
        <end position="300"/>
    </location>
</feature>
<reference evidence="2 3" key="1">
    <citation type="journal article" date="2018" name="Evol. Lett.">
        <title>Horizontal gene cluster transfer increased hallucinogenic mushroom diversity.</title>
        <authorList>
            <person name="Reynolds H.T."/>
            <person name="Vijayakumar V."/>
            <person name="Gluck-Thaler E."/>
            <person name="Korotkin H.B."/>
            <person name="Matheny P.B."/>
            <person name="Slot J.C."/>
        </authorList>
    </citation>
    <scope>NUCLEOTIDE SEQUENCE [LARGE SCALE GENOMIC DNA]</scope>
    <source>
        <strain evidence="2 3">SRW20</strain>
    </source>
</reference>
<dbReference type="EMBL" id="NHYE01001174">
    <property type="protein sequence ID" value="PPQ97886.1"/>
    <property type="molecule type" value="Genomic_DNA"/>
</dbReference>
<name>A0A409Y4C0_9AGAR</name>
<accession>A0A409Y4C0</accession>
<gene>
    <name evidence="2" type="ORF">CVT26_013060</name>
</gene>
<organism evidence="2 3">
    <name type="scientific">Gymnopilus dilepis</name>
    <dbReference type="NCBI Taxonomy" id="231916"/>
    <lineage>
        <taxon>Eukaryota</taxon>
        <taxon>Fungi</taxon>
        <taxon>Dikarya</taxon>
        <taxon>Basidiomycota</taxon>
        <taxon>Agaricomycotina</taxon>
        <taxon>Agaricomycetes</taxon>
        <taxon>Agaricomycetidae</taxon>
        <taxon>Agaricales</taxon>
        <taxon>Agaricineae</taxon>
        <taxon>Hymenogastraceae</taxon>
        <taxon>Gymnopilus</taxon>
    </lineage>
</organism>
<dbReference type="Pfam" id="PF09692">
    <property type="entry name" value="Arb1"/>
    <property type="match status" value="1"/>
</dbReference>
<proteinExistence type="predicted"/>
<protein>
    <submittedName>
        <fullName evidence="2">Uncharacterized protein</fullName>
    </submittedName>
</protein>
<dbReference type="STRING" id="231916.A0A409Y4C0"/>
<sequence>MSQTPNCDRETCNGTYSSLFRRWMEARGTEVVNTPIGYGFSGNLVSATMNIDSIDRDATCCERIRDAAKTFTLSRQWPQPTEIEIGPRYVWEKFLYFIGVDNAEPVEGCSDEGSDRSSSEHVKDTTMWPLDADVRLKEFVRDPYTNIAIFLSSYARTTGLIWADDNLECMAIILDFYVRYLLFHNIVPCMEDSLRRSLPLLEAAKSELPATSFIAKMLPDSLSRGCSDCWRWEDHLIPLSFVGAPPSTPVEGHPASSHAEEQSAMSQAYWDHVLYSASNQEDLPTPGTRTNDCTSLRSRPNADKTPWIPAKREQLCSLLSFVNLSLTHTTGIVERSLRRIKSIKCPQRWSPPAIRPTDDRASAAAVERAILLNKARLVLEPTSTGWDGGLIAICSEPNILAAPKHILSQEHDPLKTEIILLIDWDASTLASLKVGMGLGGTYVQVLRKDSAALGDRDNEKSDVASAFWYLDNLTAIIPSFWSVRK</sequence>
<dbReference type="OrthoDB" id="435402at2759"/>
<dbReference type="InParanoid" id="A0A409Y4C0"/>
<dbReference type="Proteomes" id="UP000284706">
    <property type="component" value="Unassembled WGS sequence"/>
</dbReference>
<evidence type="ECO:0000313" key="3">
    <source>
        <dbReference type="Proteomes" id="UP000284706"/>
    </source>
</evidence>
<keyword evidence="3" id="KW-1185">Reference proteome</keyword>
<dbReference type="GO" id="GO:0031047">
    <property type="term" value="P:regulatory ncRNA-mediated gene silencing"/>
    <property type="evidence" value="ECO:0007669"/>
    <property type="project" value="InterPro"/>
</dbReference>